<dbReference type="EMBL" id="WNYA01000001">
    <property type="protein sequence ID" value="KAG8594735.1"/>
    <property type="molecule type" value="Genomic_DNA"/>
</dbReference>
<keyword evidence="1" id="KW-1133">Transmembrane helix</keyword>
<feature type="transmembrane region" description="Helical" evidence="1">
    <location>
        <begin position="72"/>
        <end position="93"/>
    </location>
</feature>
<feature type="chain" id="PRO_5043653022" evidence="2">
    <location>
        <begin position="20"/>
        <end position="103"/>
    </location>
</feature>
<evidence type="ECO:0000256" key="1">
    <source>
        <dbReference type="SAM" id="Phobius"/>
    </source>
</evidence>
<gene>
    <name evidence="3" type="ORF">GDO81_001314</name>
</gene>
<sequence>MINLDIMLLKCFHIASISSFQVEAIWAKSTSMLKGVCSFNIHIHTWFHLNLVFHKVSCYMGITQKGYYARLLLVWCFVTSEVLFSIKCVWSYTHTLSLMHGRM</sequence>
<proteinExistence type="predicted"/>
<feature type="signal peptide" evidence="2">
    <location>
        <begin position="1"/>
        <end position="19"/>
    </location>
</feature>
<keyword evidence="2" id="KW-0732">Signal</keyword>
<keyword evidence="4" id="KW-1185">Reference proteome</keyword>
<dbReference type="AlphaFoldDB" id="A0AAV7DCM7"/>
<evidence type="ECO:0000313" key="3">
    <source>
        <dbReference type="EMBL" id="KAG8594735.1"/>
    </source>
</evidence>
<evidence type="ECO:0000313" key="4">
    <source>
        <dbReference type="Proteomes" id="UP000824782"/>
    </source>
</evidence>
<keyword evidence="1" id="KW-0812">Transmembrane</keyword>
<keyword evidence="1" id="KW-0472">Membrane</keyword>
<reference evidence="3" key="1">
    <citation type="thesis" date="2020" institute="ProQuest LLC" country="789 East Eisenhower Parkway, Ann Arbor, MI, USA">
        <title>Comparative Genomics and Chromosome Evolution.</title>
        <authorList>
            <person name="Mudd A.B."/>
        </authorList>
    </citation>
    <scope>NUCLEOTIDE SEQUENCE</scope>
    <source>
        <strain evidence="3">237g6f4</strain>
        <tissue evidence="3">Blood</tissue>
    </source>
</reference>
<comment type="caution">
    <text evidence="3">The sequence shown here is derived from an EMBL/GenBank/DDBJ whole genome shotgun (WGS) entry which is preliminary data.</text>
</comment>
<dbReference type="Proteomes" id="UP000824782">
    <property type="component" value="Unassembled WGS sequence"/>
</dbReference>
<protein>
    <submittedName>
        <fullName evidence="3">Uncharacterized protein</fullName>
    </submittedName>
</protein>
<accession>A0AAV7DCM7</accession>
<organism evidence="3 4">
    <name type="scientific">Engystomops pustulosus</name>
    <name type="common">Tungara frog</name>
    <name type="synonym">Physalaemus pustulosus</name>
    <dbReference type="NCBI Taxonomy" id="76066"/>
    <lineage>
        <taxon>Eukaryota</taxon>
        <taxon>Metazoa</taxon>
        <taxon>Chordata</taxon>
        <taxon>Craniata</taxon>
        <taxon>Vertebrata</taxon>
        <taxon>Euteleostomi</taxon>
        <taxon>Amphibia</taxon>
        <taxon>Batrachia</taxon>
        <taxon>Anura</taxon>
        <taxon>Neobatrachia</taxon>
        <taxon>Hyloidea</taxon>
        <taxon>Leptodactylidae</taxon>
        <taxon>Leiuperinae</taxon>
        <taxon>Engystomops</taxon>
    </lineage>
</organism>
<name>A0AAV7DCM7_ENGPU</name>
<evidence type="ECO:0000256" key="2">
    <source>
        <dbReference type="SAM" id="SignalP"/>
    </source>
</evidence>